<comment type="caution">
    <text evidence="1">The sequence shown here is derived from an EMBL/GenBank/DDBJ whole genome shotgun (WGS) entry which is preliminary data.</text>
</comment>
<proteinExistence type="predicted"/>
<name>A0ABW2T1L6_9ACTN</name>
<sequence length="668" mass="71241">MAPTAEFCGIDPEQMGALATSLRGAADRLTAFSREFEEKLGRYGIGTPALREIVDIADWGGRQVSMLHGRIDLIKTLGNGAPELGGAGGTGGAASIAAGGPGLIRLPDELKDFDIAQGLARMYGENILVNFHGESQAKLIHEHIDEVAELADTPQAAAAFFALLSPKVRDSLPNLIANTGSKTAKQDLATFSKVLGAALNAPALVPAFAQVRADLVKPADNRAAAWNRLALLKGANAPSSVRSAATRALVLDDFAKKPRQDWRAGGPAETKAYGLPSDLVAMGLEVLAGDGTAVRDVFARMGGAEVTLNRTDKMKLFLDYAKEVGTGDQVADAFGRVAEAGSEATTEKPGQHSPEAAAFALDVIKVAGSFGTALPAVAKDSMGVIANSYVHELVSGGRFDKAADRASSMQIPKHWEAFPGVTPAFYLNPVDTSQFMKTFVGEDKVADAFKSTVARFRHDTLLAAARLDAQSDNNHFRDISMMFGDFGSIAFRTTVDVLGEEDAVADLARDFTKNTAGFLLGEIPIAGPVAELGWGITQAYIVSSASDAWADSFETQVDAAKKERSDLAKRLKYDMASLLHSGGYPASEPPKELINATTSTLKTYDEFVAEAKREAIGNKRWEQVLQQKLAAYEDWMDGNDKLDEKIESSSRVQTSDLAENLLKVQARD</sequence>
<dbReference type="EMBL" id="JBHTEE010000001">
    <property type="protein sequence ID" value="MFC7602322.1"/>
    <property type="molecule type" value="Genomic_DNA"/>
</dbReference>
<reference evidence="2" key="1">
    <citation type="journal article" date="2019" name="Int. J. Syst. Evol. Microbiol.">
        <title>The Global Catalogue of Microorganisms (GCM) 10K type strain sequencing project: providing services to taxonomists for standard genome sequencing and annotation.</title>
        <authorList>
            <consortium name="The Broad Institute Genomics Platform"/>
            <consortium name="The Broad Institute Genome Sequencing Center for Infectious Disease"/>
            <person name="Wu L."/>
            <person name="Ma J."/>
        </authorList>
    </citation>
    <scope>NUCLEOTIDE SEQUENCE [LARGE SCALE GENOMIC DNA]</scope>
    <source>
        <strain evidence="2">JCM 10083</strain>
    </source>
</reference>
<dbReference type="Proteomes" id="UP001596514">
    <property type="component" value="Unassembled WGS sequence"/>
</dbReference>
<evidence type="ECO:0000313" key="2">
    <source>
        <dbReference type="Proteomes" id="UP001596514"/>
    </source>
</evidence>
<protein>
    <submittedName>
        <fullName evidence="1">Uncharacterized protein</fullName>
    </submittedName>
</protein>
<accession>A0ABW2T1L6</accession>
<gene>
    <name evidence="1" type="ORF">ACFQVD_19665</name>
</gene>
<dbReference type="RefSeq" id="WP_343976387.1">
    <property type="nucleotide sequence ID" value="NZ_BAAAGK010000138.1"/>
</dbReference>
<evidence type="ECO:0000313" key="1">
    <source>
        <dbReference type="EMBL" id="MFC7602322.1"/>
    </source>
</evidence>
<organism evidence="1 2">
    <name type="scientific">Streptosporangium amethystogenes subsp. fukuiense</name>
    <dbReference type="NCBI Taxonomy" id="698418"/>
    <lineage>
        <taxon>Bacteria</taxon>
        <taxon>Bacillati</taxon>
        <taxon>Actinomycetota</taxon>
        <taxon>Actinomycetes</taxon>
        <taxon>Streptosporangiales</taxon>
        <taxon>Streptosporangiaceae</taxon>
        <taxon>Streptosporangium</taxon>
    </lineage>
</organism>
<keyword evidence="2" id="KW-1185">Reference proteome</keyword>